<reference evidence="2" key="2">
    <citation type="submission" date="2021-02" db="EMBL/GenBank/DDBJ databases">
        <title>Aspergillus chevalieri M1 genome sequence.</title>
        <authorList>
            <person name="Kadooka C."/>
            <person name="Mori K."/>
            <person name="Futagami T."/>
        </authorList>
    </citation>
    <scope>NUCLEOTIDE SEQUENCE</scope>
    <source>
        <strain evidence="2">M1</strain>
    </source>
</reference>
<dbReference type="KEGG" id="ache:ACHE_60935S"/>
<dbReference type="RefSeq" id="XP_043139571.1">
    <property type="nucleotide sequence ID" value="XM_043282164.1"/>
</dbReference>
<keyword evidence="3" id="KW-1185">Reference proteome</keyword>
<dbReference type="EMBL" id="AP024421">
    <property type="protein sequence ID" value="BCR91049.1"/>
    <property type="molecule type" value="Genomic_DNA"/>
</dbReference>
<evidence type="ECO:0000313" key="3">
    <source>
        <dbReference type="Proteomes" id="UP000637239"/>
    </source>
</evidence>
<feature type="region of interest" description="Disordered" evidence="1">
    <location>
        <begin position="1"/>
        <end position="68"/>
    </location>
</feature>
<dbReference type="GeneID" id="66985407"/>
<dbReference type="AlphaFoldDB" id="A0A7R7VUJ2"/>
<evidence type="ECO:0000256" key="1">
    <source>
        <dbReference type="SAM" id="MobiDB-lite"/>
    </source>
</evidence>
<evidence type="ECO:0000313" key="2">
    <source>
        <dbReference type="EMBL" id="BCR91049.1"/>
    </source>
</evidence>
<sequence length="68" mass="7350">MVVPSRPFHWPGGIPPEVKPDATGTSHPRSSTKRLNAGYCLSLKLESPGRMPTSQTMTETTKSGNDEP</sequence>
<name>A0A7R7VUJ2_ASPCH</name>
<proteinExistence type="predicted"/>
<dbReference type="Proteomes" id="UP000637239">
    <property type="component" value="Chromosome 6"/>
</dbReference>
<reference evidence="2" key="1">
    <citation type="submission" date="2021-01" db="EMBL/GenBank/DDBJ databases">
        <authorList>
            <consortium name="Aspergillus chevalieri M1 genome sequencing consortium"/>
            <person name="Kazuki M."/>
            <person name="Futagami T."/>
        </authorList>
    </citation>
    <scope>NUCLEOTIDE SEQUENCE</scope>
    <source>
        <strain evidence="2">M1</strain>
    </source>
</reference>
<gene>
    <name evidence="2" type="ORF">ACHE_60935S</name>
</gene>
<organism evidence="2 3">
    <name type="scientific">Aspergillus chevalieri</name>
    <name type="common">Eurotium chevalieri</name>
    <dbReference type="NCBI Taxonomy" id="182096"/>
    <lineage>
        <taxon>Eukaryota</taxon>
        <taxon>Fungi</taxon>
        <taxon>Dikarya</taxon>
        <taxon>Ascomycota</taxon>
        <taxon>Pezizomycotina</taxon>
        <taxon>Eurotiomycetes</taxon>
        <taxon>Eurotiomycetidae</taxon>
        <taxon>Eurotiales</taxon>
        <taxon>Aspergillaceae</taxon>
        <taxon>Aspergillus</taxon>
        <taxon>Aspergillus subgen. Aspergillus</taxon>
    </lineage>
</organism>
<feature type="compositionally biased region" description="Polar residues" evidence="1">
    <location>
        <begin position="52"/>
        <end position="68"/>
    </location>
</feature>
<protein>
    <submittedName>
        <fullName evidence="2">Uncharacterized protein</fullName>
    </submittedName>
</protein>
<accession>A0A7R7VUJ2</accession>